<comment type="caution">
    <text evidence="4">The sequence shown here is derived from an EMBL/GenBank/DDBJ whole genome shotgun (WGS) entry which is preliminary data.</text>
</comment>
<keyword evidence="1" id="KW-0472">Membrane</keyword>
<organism evidence="4 5">
    <name type="scientific">Candidatus Nitrosotenuis uzonensis</name>
    <dbReference type="NCBI Taxonomy" id="1407055"/>
    <lineage>
        <taxon>Archaea</taxon>
        <taxon>Nitrososphaerota</taxon>
        <taxon>Candidatus Nitrosotenuis</taxon>
    </lineage>
</organism>
<dbReference type="RefSeq" id="WP_239654976.1">
    <property type="nucleotide sequence ID" value="NZ_CAJNAQ010000005.1"/>
</dbReference>
<evidence type="ECO:0000313" key="5">
    <source>
        <dbReference type="Proteomes" id="UP000655759"/>
    </source>
</evidence>
<feature type="domain" description="DUF1512" evidence="3">
    <location>
        <begin position="200"/>
        <end position="371"/>
    </location>
</feature>
<name>A0A812F6G1_9ARCH</name>
<dbReference type="EMBL" id="CAJNAQ010000005">
    <property type="protein sequence ID" value="CAE6501818.1"/>
    <property type="molecule type" value="Genomic_DNA"/>
</dbReference>
<evidence type="ECO:0000313" key="4">
    <source>
        <dbReference type="EMBL" id="CAE6501818.1"/>
    </source>
</evidence>
<protein>
    <recommendedName>
        <fullName evidence="6">DUF1512 domain-containing protein</fullName>
    </recommendedName>
</protein>
<dbReference type="Proteomes" id="UP000655759">
    <property type="component" value="Unassembled WGS sequence"/>
</dbReference>
<dbReference type="AlphaFoldDB" id="A0A812F6G1"/>
<accession>A0A812F6G1</accession>
<dbReference type="Pfam" id="PF23542">
    <property type="entry name" value="DUF1512_C"/>
    <property type="match status" value="1"/>
</dbReference>
<dbReference type="PIRSF" id="PIRSF016495">
    <property type="entry name" value="UCP016495"/>
    <property type="match status" value="1"/>
</dbReference>
<dbReference type="InterPro" id="IPR056460">
    <property type="entry name" value="DUF1512_N"/>
</dbReference>
<dbReference type="InterPro" id="IPR009995">
    <property type="entry name" value="DUF1512"/>
</dbReference>
<dbReference type="InterPro" id="IPR056461">
    <property type="entry name" value="DUF1512_C"/>
</dbReference>
<evidence type="ECO:0000259" key="2">
    <source>
        <dbReference type="Pfam" id="PF07431"/>
    </source>
</evidence>
<feature type="domain" description="DUF1512" evidence="2">
    <location>
        <begin position="20"/>
        <end position="195"/>
    </location>
</feature>
<keyword evidence="1" id="KW-1133">Transmembrane helix</keyword>
<evidence type="ECO:0000259" key="3">
    <source>
        <dbReference type="Pfam" id="PF23542"/>
    </source>
</evidence>
<reference evidence="4" key="1">
    <citation type="submission" date="2021-02" db="EMBL/GenBank/DDBJ databases">
        <authorList>
            <person name="Han P."/>
        </authorList>
    </citation>
    <scope>NUCLEOTIDE SEQUENCE</scope>
    <source>
        <strain evidence="4">Candidatus Nitrosotenuis uzonensis 5A</strain>
    </source>
</reference>
<keyword evidence="1" id="KW-0812">Transmembrane</keyword>
<sequence length="372" mass="41526">MNFTDINIDQFLGMEDSNPIMWLIWIVPIVIFIFYGQRIQLHVTSGEINKNIEKLLKFRDESKKEMLDHLKKSLHVSGDVEKSVERFIEYFTIMPVDIDPNGIMPKIKHLMRSREDYTRLQVKMLCGTDNSHELSKVQNLLEVVTSLHLLHKIVRHLFLTAKKQNNFPLILPLQMMLPFIMEQAAALRGAVSALRQGQPIGDGIGPMVVGKMMLGLEKKSIAFETVYAQGEFEQRVLQLLKAEGPLATVGRPGDAVEIIVGEKRPDIIIMIDAALKLEGESSASIAQGFGAAIGGIGTDRFQIEEVATKHKIPIYAIVIKQSIKEAITLMTKEIAERADEVESEVHRTIRESTTPGQTVLVVGVGNTLGVPQ</sequence>
<dbReference type="Pfam" id="PF07431">
    <property type="entry name" value="DUF1512"/>
    <property type="match status" value="1"/>
</dbReference>
<evidence type="ECO:0008006" key="6">
    <source>
        <dbReference type="Google" id="ProtNLM"/>
    </source>
</evidence>
<gene>
    <name evidence="4" type="ORF">NUZ5A_51203</name>
</gene>
<feature type="transmembrane region" description="Helical" evidence="1">
    <location>
        <begin position="20"/>
        <end position="36"/>
    </location>
</feature>
<proteinExistence type="predicted"/>
<evidence type="ECO:0000256" key="1">
    <source>
        <dbReference type="SAM" id="Phobius"/>
    </source>
</evidence>